<dbReference type="EMBL" id="JACBYW010000007">
    <property type="protein sequence ID" value="NYH80436.1"/>
    <property type="molecule type" value="Genomic_DNA"/>
</dbReference>
<organism evidence="1 2">
    <name type="scientific">Actinopolyspora biskrensis</name>
    <dbReference type="NCBI Taxonomy" id="1470178"/>
    <lineage>
        <taxon>Bacteria</taxon>
        <taxon>Bacillati</taxon>
        <taxon>Actinomycetota</taxon>
        <taxon>Actinomycetes</taxon>
        <taxon>Actinopolysporales</taxon>
        <taxon>Actinopolysporaceae</taxon>
        <taxon>Actinopolyspora</taxon>
    </lineage>
</organism>
<evidence type="ECO:0000313" key="2">
    <source>
        <dbReference type="Proteomes" id="UP000548304"/>
    </source>
</evidence>
<evidence type="ECO:0000313" key="1">
    <source>
        <dbReference type="EMBL" id="NYH80436.1"/>
    </source>
</evidence>
<accession>A0A852ZA76</accession>
<dbReference type="AlphaFoldDB" id="A0A852ZA76"/>
<dbReference type="RefSeq" id="WP_179536778.1">
    <property type="nucleotide sequence ID" value="NZ_JACBYW010000007.1"/>
</dbReference>
<evidence type="ECO:0008006" key="3">
    <source>
        <dbReference type="Google" id="ProtNLM"/>
    </source>
</evidence>
<keyword evidence="2" id="KW-1185">Reference proteome</keyword>
<dbReference type="Proteomes" id="UP000548304">
    <property type="component" value="Unassembled WGS sequence"/>
</dbReference>
<gene>
    <name evidence="1" type="ORF">FHR84_003793</name>
</gene>
<protein>
    <recommendedName>
        <fullName evidence="3">DUF397 domain-containing protein</fullName>
    </recommendedName>
</protein>
<reference evidence="1 2" key="1">
    <citation type="submission" date="2020-07" db="EMBL/GenBank/DDBJ databases">
        <title>Genomic Encyclopedia of Type Strains, Phase III (KMG-III): the genomes of soil and plant-associated and newly described type strains.</title>
        <authorList>
            <person name="Whitman W."/>
        </authorList>
    </citation>
    <scope>NUCLEOTIDE SEQUENCE [LARGE SCALE GENOMIC DNA]</scope>
    <source>
        <strain evidence="1 2">CECT 8576</strain>
    </source>
</reference>
<name>A0A852ZA76_9ACTN</name>
<comment type="caution">
    <text evidence="1">The sequence shown here is derived from an EMBL/GenBank/DDBJ whole genome shotgun (WGS) entry which is preliminary data.</text>
</comment>
<proteinExistence type="predicted"/>
<sequence length="77" mass="8046">MDSRAHGEQLDPNGLSWSVPCCDSVDGEHEAESVKVLVLGDRIALVLPPGETLVFTPEEAGEFAELLGTAATGTTHA</sequence>